<keyword evidence="2 3" id="KW-0560">Oxidoreductase</keyword>
<name>A0A0S4QHT4_9ACTN</name>
<evidence type="ECO:0000256" key="6">
    <source>
        <dbReference type="RuleBase" id="RU003345"/>
    </source>
</evidence>
<dbReference type="GO" id="GO:0004029">
    <property type="term" value="F:aldehyde dehydrogenase (NAD+) activity"/>
    <property type="evidence" value="ECO:0007669"/>
    <property type="project" value="TreeGrafter"/>
</dbReference>
<dbReference type="InterPro" id="IPR016160">
    <property type="entry name" value="Ald_DH_CS_CYS"/>
</dbReference>
<dbReference type="InterPro" id="IPR016163">
    <property type="entry name" value="Ald_DH_C"/>
</dbReference>
<dbReference type="GO" id="GO:0005737">
    <property type="term" value="C:cytoplasm"/>
    <property type="evidence" value="ECO:0007669"/>
    <property type="project" value="TreeGrafter"/>
</dbReference>
<proteinExistence type="inferred from homology"/>
<comment type="similarity">
    <text evidence="1 3 6">Belongs to the aldehyde dehydrogenase family.</text>
</comment>
<dbReference type="GO" id="GO:0006081">
    <property type="term" value="P:aldehyde metabolic process"/>
    <property type="evidence" value="ECO:0007669"/>
    <property type="project" value="InterPro"/>
</dbReference>
<evidence type="ECO:0000256" key="3">
    <source>
        <dbReference type="PIRNR" id="PIRNR036492"/>
    </source>
</evidence>
<dbReference type="InterPro" id="IPR012394">
    <property type="entry name" value="Aldehyde_DH_NAD(P)"/>
</dbReference>
<organism evidence="8 9">
    <name type="scientific">Parafrankia irregularis</name>
    <dbReference type="NCBI Taxonomy" id="795642"/>
    <lineage>
        <taxon>Bacteria</taxon>
        <taxon>Bacillati</taxon>
        <taxon>Actinomycetota</taxon>
        <taxon>Actinomycetes</taxon>
        <taxon>Frankiales</taxon>
        <taxon>Frankiaceae</taxon>
        <taxon>Parafrankia</taxon>
    </lineage>
</organism>
<sequence>MATSTARAERPPAVDASADLQTDILRRQRAAFLREGPPSVEVRLERIDRFVAAVLDHADDLVAALHADFGSRPESISLSSDIMSIVLALRVVRENLRDWMLDEEVPGSAARGTPTFIQARPKGVVGVIGPWNFPVTLVAVPAIEALAAGNRVMIKVSEIPSRTADVLAGALAARMHPDEVAVIRGDARTAAAFASLPFDHLIFTGSPEVGALVAEAAGRNLVPVTLELGGKNPVVLGGDADVALAAQRIAAGRLLNGGQVCLCPDYVFVPRARLDEFVAAYGSAVRQHFPSYLHDPQAVSLVNDRNFERVRALIDDAAARGARVVHIAAEGEQGTLPPGSLSDPGRRLIPPTVLLDVTPDMRVAQEEIFGPVIAVHGYDQLADALDHIAAHPSPLAAYWFGPDDQEFEEFLSHTTSGGVTRDDVLAHWGVDGAPSGGIGRSGMGAYTGKTGFDTFSHRRTVTTATASVGVAQGLLPPTAESRLPGMRALISQTHAAILSRLDD</sequence>
<dbReference type="PROSITE" id="PS00687">
    <property type="entry name" value="ALDEHYDE_DEHYDR_GLU"/>
    <property type="match status" value="1"/>
</dbReference>
<dbReference type="RefSeq" id="WP_091273186.1">
    <property type="nucleotide sequence ID" value="NZ_FAOZ01000004.1"/>
</dbReference>
<dbReference type="PIRSF" id="PIRSF036492">
    <property type="entry name" value="ALDH"/>
    <property type="match status" value="1"/>
</dbReference>
<dbReference type="Gene3D" id="3.40.605.10">
    <property type="entry name" value="Aldehyde Dehydrogenase, Chain A, domain 1"/>
    <property type="match status" value="1"/>
</dbReference>
<evidence type="ECO:0000256" key="4">
    <source>
        <dbReference type="PIRSR" id="PIRSR036492-1"/>
    </source>
</evidence>
<evidence type="ECO:0000256" key="5">
    <source>
        <dbReference type="PROSITE-ProRule" id="PRU10007"/>
    </source>
</evidence>
<keyword evidence="9" id="KW-1185">Reference proteome</keyword>
<dbReference type="InterPro" id="IPR016162">
    <property type="entry name" value="Ald_DH_N"/>
</dbReference>
<dbReference type="PANTHER" id="PTHR43570:SF16">
    <property type="entry name" value="ALDEHYDE DEHYDROGENASE TYPE III, ISOFORM Q"/>
    <property type="match status" value="1"/>
</dbReference>
<dbReference type="PROSITE" id="PS00070">
    <property type="entry name" value="ALDEHYDE_DEHYDR_CYS"/>
    <property type="match status" value="1"/>
</dbReference>
<protein>
    <recommendedName>
        <fullName evidence="3">Aldehyde dehydrogenase</fullName>
    </recommendedName>
</protein>
<dbReference type="Gene3D" id="3.40.309.10">
    <property type="entry name" value="Aldehyde Dehydrogenase, Chain A, domain 2"/>
    <property type="match status" value="1"/>
</dbReference>
<dbReference type="AlphaFoldDB" id="A0A0S4QHT4"/>
<reference evidence="9" key="1">
    <citation type="submission" date="2015-11" db="EMBL/GenBank/DDBJ databases">
        <authorList>
            <person name="Varghese N."/>
        </authorList>
    </citation>
    <scope>NUCLEOTIDE SEQUENCE [LARGE SCALE GENOMIC DNA]</scope>
    <source>
        <strain evidence="9">DSM 45899</strain>
    </source>
</reference>
<gene>
    <name evidence="8" type="ORF">Ga0074812_104134</name>
</gene>
<evidence type="ECO:0000313" key="9">
    <source>
        <dbReference type="Proteomes" id="UP000198802"/>
    </source>
</evidence>
<feature type="active site" evidence="4 5">
    <location>
        <position position="227"/>
    </location>
</feature>
<dbReference type="Pfam" id="PF00171">
    <property type="entry name" value="Aldedh"/>
    <property type="match status" value="1"/>
</dbReference>
<dbReference type="Proteomes" id="UP000198802">
    <property type="component" value="Unassembled WGS sequence"/>
</dbReference>
<evidence type="ECO:0000256" key="2">
    <source>
        <dbReference type="ARBA" id="ARBA00023002"/>
    </source>
</evidence>
<dbReference type="InterPro" id="IPR029510">
    <property type="entry name" value="Ald_DH_CS_GLU"/>
</dbReference>
<dbReference type="EMBL" id="FAOZ01000004">
    <property type="protein sequence ID" value="CUU55053.1"/>
    <property type="molecule type" value="Genomic_DNA"/>
</dbReference>
<accession>A0A0S4QHT4</accession>
<dbReference type="InterPro" id="IPR016161">
    <property type="entry name" value="Ald_DH/histidinol_DH"/>
</dbReference>
<feature type="domain" description="Aldehyde dehydrogenase" evidence="7">
    <location>
        <begin position="39"/>
        <end position="461"/>
    </location>
</feature>
<dbReference type="InterPro" id="IPR015590">
    <property type="entry name" value="Aldehyde_DH_dom"/>
</dbReference>
<dbReference type="PANTHER" id="PTHR43570">
    <property type="entry name" value="ALDEHYDE DEHYDROGENASE"/>
    <property type="match status" value="1"/>
</dbReference>
<evidence type="ECO:0000256" key="1">
    <source>
        <dbReference type="ARBA" id="ARBA00009986"/>
    </source>
</evidence>
<evidence type="ECO:0000313" key="8">
    <source>
        <dbReference type="EMBL" id="CUU55053.1"/>
    </source>
</evidence>
<feature type="active site" evidence="4">
    <location>
        <position position="261"/>
    </location>
</feature>
<dbReference type="SUPFAM" id="SSF53720">
    <property type="entry name" value="ALDH-like"/>
    <property type="match status" value="1"/>
</dbReference>
<evidence type="ECO:0000259" key="7">
    <source>
        <dbReference type="Pfam" id="PF00171"/>
    </source>
</evidence>